<sequence>MPPQRQTTHPLYATFAKTTADPATEKKAYFVKCEESCRKDVERAFGEQCFAIVRYPALTWSESHMLEVMNGSVIMHNMIIESKRNTPADDDHPFDFVGPFAEGLKGRNSFLAAKLDMPRDTEISKIGSNVTLINVMKN</sequence>
<dbReference type="Proteomes" id="UP001231189">
    <property type="component" value="Unassembled WGS sequence"/>
</dbReference>
<evidence type="ECO:0000313" key="2">
    <source>
        <dbReference type="Proteomes" id="UP001231189"/>
    </source>
</evidence>
<accession>A0AAD8VLV3</accession>
<name>A0AAD8VLV3_LOLMU</name>
<evidence type="ECO:0000313" key="1">
    <source>
        <dbReference type="EMBL" id="KAK1609273.1"/>
    </source>
</evidence>
<keyword evidence="2" id="KW-1185">Reference proteome</keyword>
<dbReference type="PANTHER" id="PTHR47150">
    <property type="entry name" value="OS12G0169200 PROTEIN"/>
    <property type="match status" value="1"/>
</dbReference>
<dbReference type="PANTHER" id="PTHR47150:SF6">
    <property type="entry name" value="OS01G0872900 PROTEIN"/>
    <property type="match status" value="1"/>
</dbReference>
<dbReference type="EMBL" id="JAUUTY010000007">
    <property type="protein sequence ID" value="KAK1609273.1"/>
    <property type="molecule type" value="Genomic_DNA"/>
</dbReference>
<organism evidence="1 2">
    <name type="scientific">Lolium multiflorum</name>
    <name type="common">Italian ryegrass</name>
    <name type="synonym">Lolium perenne subsp. multiflorum</name>
    <dbReference type="NCBI Taxonomy" id="4521"/>
    <lineage>
        <taxon>Eukaryota</taxon>
        <taxon>Viridiplantae</taxon>
        <taxon>Streptophyta</taxon>
        <taxon>Embryophyta</taxon>
        <taxon>Tracheophyta</taxon>
        <taxon>Spermatophyta</taxon>
        <taxon>Magnoliopsida</taxon>
        <taxon>Liliopsida</taxon>
        <taxon>Poales</taxon>
        <taxon>Poaceae</taxon>
        <taxon>BOP clade</taxon>
        <taxon>Pooideae</taxon>
        <taxon>Poodae</taxon>
        <taxon>Poeae</taxon>
        <taxon>Poeae Chloroplast Group 2 (Poeae type)</taxon>
        <taxon>Loliodinae</taxon>
        <taxon>Loliinae</taxon>
        <taxon>Lolium</taxon>
    </lineage>
</organism>
<dbReference type="InterPro" id="IPR006912">
    <property type="entry name" value="Harbinger_derived_prot"/>
</dbReference>
<reference evidence="1" key="1">
    <citation type="submission" date="2023-07" db="EMBL/GenBank/DDBJ databases">
        <title>A chromosome-level genome assembly of Lolium multiflorum.</title>
        <authorList>
            <person name="Chen Y."/>
            <person name="Copetti D."/>
            <person name="Kolliker R."/>
            <person name="Studer B."/>
        </authorList>
    </citation>
    <scope>NUCLEOTIDE SEQUENCE</scope>
    <source>
        <strain evidence="1">02402/16</strain>
        <tissue evidence="1">Leaf</tissue>
    </source>
</reference>
<gene>
    <name evidence="1" type="ORF">QYE76_032946</name>
</gene>
<comment type="caution">
    <text evidence="1">The sequence shown here is derived from an EMBL/GenBank/DDBJ whole genome shotgun (WGS) entry which is preliminary data.</text>
</comment>
<dbReference type="AlphaFoldDB" id="A0AAD8VLV3"/>
<protein>
    <submittedName>
        <fullName evidence="1">Uncharacterized protein</fullName>
    </submittedName>
</protein>
<dbReference type="Pfam" id="PF04827">
    <property type="entry name" value="Plant_tran"/>
    <property type="match status" value="1"/>
</dbReference>
<proteinExistence type="predicted"/>